<keyword evidence="1" id="KW-1133">Transmembrane helix</keyword>
<dbReference type="InParanoid" id="A0A1S0TSG9"/>
<feature type="transmembrane region" description="Helical" evidence="1">
    <location>
        <begin position="6"/>
        <end position="27"/>
    </location>
</feature>
<dbReference type="RefSeq" id="XP_003144716.1">
    <property type="nucleotide sequence ID" value="XM_003144668.1"/>
</dbReference>
<proteinExistence type="predicted"/>
<reference evidence="2" key="1">
    <citation type="submission" date="2012-04" db="EMBL/GenBank/DDBJ databases">
        <title>The Genome Sequence of Loa loa.</title>
        <authorList>
            <consortium name="The Broad Institute Genome Sequencing Platform"/>
            <consortium name="Broad Institute Genome Sequencing Center for Infectious Disease"/>
            <person name="Nutman T.B."/>
            <person name="Fink D.L."/>
            <person name="Russ C."/>
            <person name="Young S."/>
            <person name="Zeng Q."/>
            <person name="Gargeya S."/>
            <person name="Alvarado L."/>
            <person name="Berlin A."/>
            <person name="Chapman S.B."/>
            <person name="Chen Z."/>
            <person name="Freedman E."/>
            <person name="Gellesch M."/>
            <person name="Goldberg J."/>
            <person name="Griggs A."/>
            <person name="Gujja S."/>
            <person name="Heilman E.R."/>
            <person name="Heiman D."/>
            <person name="Howarth C."/>
            <person name="Mehta T."/>
            <person name="Neiman D."/>
            <person name="Pearson M."/>
            <person name="Roberts A."/>
            <person name="Saif S."/>
            <person name="Shea T."/>
            <person name="Shenoy N."/>
            <person name="Sisk P."/>
            <person name="Stolte C."/>
            <person name="Sykes S."/>
            <person name="White J."/>
            <person name="Yandava C."/>
            <person name="Haas B."/>
            <person name="Henn M.R."/>
            <person name="Nusbaum C."/>
            <person name="Birren B."/>
        </authorList>
    </citation>
    <scope>NUCLEOTIDE SEQUENCE [LARGE SCALE GENOMIC DNA]</scope>
</reference>
<gene>
    <name evidence="2" type="ORF">LOAG_09140</name>
</gene>
<keyword evidence="1" id="KW-0472">Membrane</keyword>
<evidence type="ECO:0000256" key="1">
    <source>
        <dbReference type="SAM" id="Phobius"/>
    </source>
</evidence>
<sequence>MWFIFPFQGWIIVITCSIYTSLSYLVVEIISLYHPGKICQFLHSSESQITYNLIATATDSSCRLASCCGRRKGTQAGEYCSNPFFAYTRKIVPSMKLVANRILFDGCVLLPTWLDQKNWIIGKKMTEIVEYVAANERIDESMLRMCYVPSEEFDEFSTLPFVAS</sequence>
<dbReference type="KEGG" id="loa:LOAG_09140"/>
<keyword evidence="1" id="KW-0812">Transmembrane</keyword>
<name>A0A1S0TSG9_LOALO</name>
<organism evidence="2">
    <name type="scientific">Loa loa</name>
    <name type="common">Eye worm</name>
    <name type="synonym">Filaria loa</name>
    <dbReference type="NCBI Taxonomy" id="7209"/>
    <lineage>
        <taxon>Eukaryota</taxon>
        <taxon>Metazoa</taxon>
        <taxon>Ecdysozoa</taxon>
        <taxon>Nematoda</taxon>
        <taxon>Chromadorea</taxon>
        <taxon>Rhabditida</taxon>
        <taxon>Spirurina</taxon>
        <taxon>Spiruromorpha</taxon>
        <taxon>Filarioidea</taxon>
        <taxon>Onchocercidae</taxon>
        <taxon>Loa</taxon>
    </lineage>
</organism>
<accession>A0A1S0TSG9</accession>
<protein>
    <submittedName>
        <fullName evidence="2">Uncharacterized protein</fullName>
    </submittedName>
</protein>
<evidence type="ECO:0000313" key="2">
    <source>
        <dbReference type="EMBL" id="EFO19356.1"/>
    </source>
</evidence>
<dbReference type="GeneID" id="9946574"/>
<dbReference type="OrthoDB" id="10585741at2759"/>
<dbReference type="AlphaFoldDB" id="A0A1S0TSG9"/>
<dbReference type="EMBL" id="JH712292">
    <property type="protein sequence ID" value="EFO19356.1"/>
    <property type="molecule type" value="Genomic_DNA"/>
</dbReference>
<dbReference type="CTD" id="9946574"/>